<dbReference type="InterPro" id="IPR021858">
    <property type="entry name" value="Fun_TF"/>
</dbReference>
<reference evidence="3 4" key="1">
    <citation type="submission" date="2023-06" db="EMBL/GenBank/DDBJ databases">
        <title>Black Yeasts Isolated from many extreme environments.</title>
        <authorList>
            <person name="Coleine C."/>
            <person name="Stajich J.E."/>
            <person name="Selbmann L."/>
        </authorList>
    </citation>
    <scope>NUCLEOTIDE SEQUENCE [LARGE SCALE GENOMIC DNA]</scope>
    <source>
        <strain evidence="3 4">CCFEE 5887</strain>
    </source>
</reference>
<dbReference type="PANTHER" id="PTHR37534">
    <property type="entry name" value="TRANSCRIPTIONAL ACTIVATOR PROTEIN UGA3"/>
    <property type="match status" value="1"/>
</dbReference>
<dbReference type="PANTHER" id="PTHR37534:SF39">
    <property type="entry name" value="TRANSCRIPTION FACTOR DOMAIN-CONTAINING PROTEIN"/>
    <property type="match status" value="1"/>
</dbReference>
<dbReference type="GO" id="GO:0005634">
    <property type="term" value="C:nucleus"/>
    <property type="evidence" value="ECO:0007669"/>
    <property type="project" value="UniProtKB-SubCell"/>
</dbReference>
<comment type="subcellular location">
    <subcellularLocation>
        <location evidence="1">Nucleus</location>
    </subcellularLocation>
</comment>
<dbReference type="GO" id="GO:0000976">
    <property type="term" value="F:transcription cis-regulatory region binding"/>
    <property type="evidence" value="ECO:0007669"/>
    <property type="project" value="TreeGrafter"/>
</dbReference>
<dbReference type="Pfam" id="PF11951">
    <property type="entry name" value="Fungal_trans_2"/>
    <property type="match status" value="1"/>
</dbReference>
<sequence length="428" mass="47394">MHYYLHAPSKIAYRRPTLSVPMPFNTADCKREDKDLLQYWKHCQVIEVASHSLTTLHHDPRGLGTAVVRIALAPNTQSVAAVFQSLLALSSLHRDGPQSHASTLKGSALRALAAAASNTNLSTREEVIQHIAAGPPIILHLQSVDVVHRCNQGTPQFDCLRDRNDRDDPDVAALIHWVYYHDVLSRFTLRHRDSSDLSAMRISHTPPGTDIWPACSLAFPHVTKSHPLTDGDGSGSPSSSADNTKSVTQAALGLLSVICESVSRKTTSRMSIHELQEYKALVQVLDWRVRCLPIKRSGISATCAAIRELYQLAILVYLNRITDNILNQATRTHAYIDRAFQLFSNLSACERQFPLLILGVEARSDAERAIVLDLLARTEETISSRSTIHCTILIHAMWAQVDLGNEEFNYGETMTSLITSCINVPSLV</sequence>
<gene>
    <name evidence="3" type="ORF">LTR25_002643</name>
</gene>
<comment type="caution">
    <text evidence="3">The sequence shown here is derived from an EMBL/GenBank/DDBJ whole genome shotgun (WGS) entry which is preliminary data.</text>
</comment>
<dbReference type="Proteomes" id="UP001345827">
    <property type="component" value="Unassembled WGS sequence"/>
</dbReference>
<dbReference type="GO" id="GO:0003700">
    <property type="term" value="F:DNA-binding transcription factor activity"/>
    <property type="evidence" value="ECO:0007669"/>
    <property type="project" value="TreeGrafter"/>
</dbReference>
<keyword evidence="4" id="KW-1185">Reference proteome</keyword>
<evidence type="ECO:0000256" key="1">
    <source>
        <dbReference type="ARBA" id="ARBA00004123"/>
    </source>
</evidence>
<dbReference type="AlphaFoldDB" id="A0AAV9QFU6"/>
<proteinExistence type="predicted"/>
<organism evidence="3 4">
    <name type="scientific">Vermiconidia calcicola</name>
    <dbReference type="NCBI Taxonomy" id="1690605"/>
    <lineage>
        <taxon>Eukaryota</taxon>
        <taxon>Fungi</taxon>
        <taxon>Dikarya</taxon>
        <taxon>Ascomycota</taxon>
        <taxon>Pezizomycotina</taxon>
        <taxon>Dothideomycetes</taxon>
        <taxon>Dothideomycetidae</taxon>
        <taxon>Mycosphaerellales</taxon>
        <taxon>Extremaceae</taxon>
        <taxon>Vermiconidia</taxon>
    </lineage>
</organism>
<keyword evidence="2" id="KW-0539">Nucleus</keyword>
<accession>A0AAV9QFU6</accession>
<dbReference type="GO" id="GO:0045944">
    <property type="term" value="P:positive regulation of transcription by RNA polymerase II"/>
    <property type="evidence" value="ECO:0007669"/>
    <property type="project" value="TreeGrafter"/>
</dbReference>
<evidence type="ECO:0000256" key="2">
    <source>
        <dbReference type="ARBA" id="ARBA00023242"/>
    </source>
</evidence>
<evidence type="ECO:0000313" key="4">
    <source>
        <dbReference type="Proteomes" id="UP001345827"/>
    </source>
</evidence>
<evidence type="ECO:0000313" key="3">
    <source>
        <dbReference type="EMBL" id="KAK5540866.1"/>
    </source>
</evidence>
<protein>
    <submittedName>
        <fullName evidence="3">Uncharacterized protein</fullName>
    </submittedName>
</protein>
<name>A0AAV9QFU6_9PEZI</name>
<dbReference type="EMBL" id="JAXLQG010000004">
    <property type="protein sequence ID" value="KAK5540866.1"/>
    <property type="molecule type" value="Genomic_DNA"/>
</dbReference>